<dbReference type="GO" id="GO:0006878">
    <property type="term" value="P:intracellular copper ion homeostasis"/>
    <property type="evidence" value="ECO:0007669"/>
    <property type="project" value="InterPro"/>
</dbReference>
<feature type="compositionally biased region" description="Low complexity" evidence="1">
    <location>
        <begin position="71"/>
        <end position="94"/>
    </location>
</feature>
<keyword evidence="4" id="KW-1185">Reference proteome</keyword>
<reference evidence="3" key="1">
    <citation type="journal article" date="2014" name="Int. J. Syst. Evol. Microbiol.">
        <title>Complete genome sequence of Corynebacterium casei LMG S-19264T (=DSM 44701T), isolated from a smear-ripened cheese.</title>
        <authorList>
            <consortium name="US DOE Joint Genome Institute (JGI-PGF)"/>
            <person name="Walter F."/>
            <person name="Albersmeier A."/>
            <person name="Kalinowski J."/>
            <person name="Ruckert C."/>
        </authorList>
    </citation>
    <scope>NUCLEOTIDE SEQUENCE</scope>
    <source>
        <strain evidence="3">KCTC 32255</strain>
    </source>
</reference>
<organism evidence="3 4">
    <name type="scientific">Novosphingobium colocasiae</name>
    <dbReference type="NCBI Taxonomy" id="1256513"/>
    <lineage>
        <taxon>Bacteria</taxon>
        <taxon>Pseudomonadati</taxon>
        <taxon>Pseudomonadota</taxon>
        <taxon>Alphaproteobacteria</taxon>
        <taxon>Sphingomonadales</taxon>
        <taxon>Sphingomonadaceae</taxon>
        <taxon>Novosphingobium</taxon>
    </lineage>
</organism>
<dbReference type="InterPro" id="IPR007939">
    <property type="entry name" value="Cu-R_B_prcur"/>
</dbReference>
<feature type="region of interest" description="Disordered" evidence="1">
    <location>
        <begin position="27"/>
        <end position="104"/>
    </location>
</feature>
<reference evidence="3" key="2">
    <citation type="submission" date="2020-09" db="EMBL/GenBank/DDBJ databases">
        <authorList>
            <person name="Sun Q."/>
            <person name="Kim S."/>
        </authorList>
    </citation>
    <scope>NUCLEOTIDE SEQUENCE</scope>
    <source>
        <strain evidence="3">KCTC 32255</strain>
    </source>
</reference>
<dbReference type="AlphaFoldDB" id="A0A918UGB6"/>
<dbReference type="Proteomes" id="UP000648075">
    <property type="component" value="Unassembled WGS sequence"/>
</dbReference>
<dbReference type="GO" id="GO:0005507">
    <property type="term" value="F:copper ion binding"/>
    <property type="evidence" value="ECO:0007669"/>
    <property type="project" value="InterPro"/>
</dbReference>
<dbReference type="RefSeq" id="WP_189621417.1">
    <property type="nucleotide sequence ID" value="NZ_BMZA01000008.1"/>
</dbReference>
<comment type="caution">
    <text evidence="3">The sequence shown here is derived from an EMBL/GenBank/DDBJ whole genome shotgun (WGS) entry which is preliminary data.</text>
</comment>
<dbReference type="EMBL" id="BMZA01000008">
    <property type="protein sequence ID" value="GGZ07835.1"/>
    <property type="molecule type" value="Genomic_DNA"/>
</dbReference>
<dbReference type="InterPro" id="IPR036709">
    <property type="entry name" value="Autotransporte_beta_dom_sf"/>
</dbReference>
<gene>
    <name evidence="3" type="ORF">GCM10011614_23470</name>
</gene>
<proteinExistence type="predicted"/>
<dbReference type="GO" id="GO:0009279">
    <property type="term" value="C:cell outer membrane"/>
    <property type="evidence" value="ECO:0007669"/>
    <property type="project" value="InterPro"/>
</dbReference>
<dbReference type="Pfam" id="PF05275">
    <property type="entry name" value="CopB"/>
    <property type="match status" value="1"/>
</dbReference>
<evidence type="ECO:0000313" key="3">
    <source>
        <dbReference type="EMBL" id="GGZ07835.1"/>
    </source>
</evidence>
<sequence length="337" mass="35723">MRRPFAAALIAAPALLIATPALAQDATDPHAGMDHGSMNMSGMDHSGTDHAGMDMSGPEPDAADEGAESTAVAEPAAHAGHNAASPPSAADTPGNAPPPPVPADMAAEAFYPRAVMQRSLNATLAEMRFRGSAVQVDQLEYRANNGKDGYGFEGMAWYGGDIDRAVLGFRGEGAFGETPETLELSGTWRHALDPWYNLQLGLRQDLGTGPDRTYALIGIEGLAPYWLEVDGQLLLSNKGDVRARAGVATNLRITNRLILEPEAEIDLAFQDIPEIAIASGLEKIELSARLRYEFSGMFAPYVGVFWERKLGDTARLARAQGEGAGTVSAAAGVRFAF</sequence>
<evidence type="ECO:0000313" key="4">
    <source>
        <dbReference type="Proteomes" id="UP000648075"/>
    </source>
</evidence>
<dbReference type="SUPFAM" id="SSF103515">
    <property type="entry name" value="Autotransporter"/>
    <property type="match status" value="1"/>
</dbReference>
<protein>
    <submittedName>
        <fullName evidence="3">Copper resistance protein B</fullName>
    </submittedName>
</protein>
<accession>A0A918UGB6</accession>
<feature type="signal peptide" evidence="2">
    <location>
        <begin position="1"/>
        <end position="23"/>
    </location>
</feature>
<name>A0A918UGB6_9SPHN</name>
<evidence type="ECO:0000256" key="1">
    <source>
        <dbReference type="SAM" id="MobiDB-lite"/>
    </source>
</evidence>
<keyword evidence="2" id="KW-0732">Signal</keyword>
<feature type="chain" id="PRO_5037525252" evidence="2">
    <location>
        <begin position="24"/>
        <end position="337"/>
    </location>
</feature>
<evidence type="ECO:0000256" key="2">
    <source>
        <dbReference type="SAM" id="SignalP"/>
    </source>
</evidence>